<dbReference type="InterPro" id="IPR043741">
    <property type="entry name" value="DUF5686"/>
</dbReference>
<feature type="chain" id="PRO_5026812888" evidence="1">
    <location>
        <begin position="18"/>
        <end position="839"/>
    </location>
</feature>
<keyword evidence="1" id="KW-0732">Signal</keyword>
<evidence type="ECO:0000313" key="3">
    <source>
        <dbReference type="Proteomes" id="UP000468581"/>
    </source>
</evidence>
<keyword evidence="3" id="KW-1185">Reference proteome</keyword>
<evidence type="ECO:0000313" key="2">
    <source>
        <dbReference type="EMBL" id="NER12721.1"/>
    </source>
</evidence>
<keyword evidence="2" id="KW-0645">Protease</keyword>
<dbReference type="SUPFAM" id="SSF49464">
    <property type="entry name" value="Carboxypeptidase regulatory domain-like"/>
    <property type="match status" value="1"/>
</dbReference>
<proteinExistence type="predicted"/>
<dbReference type="InterPro" id="IPR008969">
    <property type="entry name" value="CarboxyPept-like_regulatory"/>
</dbReference>
<dbReference type="Pfam" id="PF13715">
    <property type="entry name" value="CarbopepD_reg_2"/>
    <property type="match status" value="1"/>
</dbReference>
<dbReference type="RefSeq" id="WP_163605731.1">
    <property type="nucleotide sequence ID" value="NZ_JAABOO010000001.1"/>
</dbReference>
<reference evidence="2 3" key="1">
    <citation type="submission" date="2020-01" db="EMBL/GenBank/DDBJ databases">
        <title>Leptobacterium flavescens.</title>
        <authorList>
            <person name="Wang G."/>
        </authorList>
    </citation>
    <scope>NUCLEOTIDE SEQUENCE [LARGE SCALE GENOMIC DNA]</scope>
    <source>
        <strain evidence="2 3">KCTC 22160</strain>
    </source>
</reference>
<organism evidence="2 3">
    <name type="scientific">Leptobacterium flavescens</name>
    <dbReference type="NCBI Taxonomy" id="472055"/>
    <lineage>
        <taxon>Bacteria</taxon>
        <taxon>Pseudomonadati</taxon>
        <taxon>Bacteroidota</taxon>
        <taxon>Flavobacteriia</taxon>
        <taxon>Flavobacteriales</taxon>
        <taxon>Flavobacteriaceae</taxon>
        <taxon>Leptobacterium</taxon>
    </lineage>
</organism>
<sequence length="839" mass="96439">MRIYLFLLLFTPLLSFSQKPVSGVVIDSKTEKPLPFANVITGKYEGTITDIDGKFEIPNTKGVSSITVSYIGYISKTININPNQKFYTIKMEENVEQLNEVVLVGGENPALAIIRNAIKSRKLNNPEKALNSFKFNAYNKLVVTANPDSINGALDSIYVKKDGKLKFTQIDSSNYKLKKDLERSHFYISEKVSEYAFTKSKGKRETILATRMAGFQEPIYEILSLQIQSFSFYNNIYTVFGTDYVNPIASNALRTYDYKILDTINKNTRPAYMIYYFPKKKGKVAGLEGVLYIDTESYALQKAIAQLKAVIEVKATQTFNYRQNEKVWFPVEKEIKISKGETDDNISLFGITINVDQSEEETRDSTRVHTNGRDGSELLHLISREKNFDIELNQPVTIKGRGLAVDLVDNANRRDEDFWNKYRTEDISERGRETYHILDSIVEEEKIEKKIGIAKKVIDGYFPTKYVDFDLRYLIKYNNFEGFKPGIGAITNDRFSTKYRLTGYGIYGFGDRDFKYGLGAAARLNRFTSTWVGAAYSDDLVETGSSAFNTDGRAFYVFEPRLFNLTLFHKTKKISAYLEHDVTSKLQTRLQFNKSDIDPTFDYTFLSNGNAFTDFELSTAQISFQWSPFNEYILTPKGKKLSKRGFPQFTFQATQSFDNVLGGDFNFTKLDFRFIHEIAPVNKATTSFLIRAGIGFGDIPLTHLYHASPNNPDNDAILKRFSVADTNSFETMFFNEFFSDRYASFQVRHSLRRFKISQRFRPELVLVSRFAIGDISDQDRHQTFEFESLDQGFYESGFELNKLFKGFGLSFFYRYGPYSLPRFDNNISFKFTFNFDLGF</sequence>
<keyword evidence="2" id="KW-0121">Carboxypeptidase</keyword>
<comment type="caution">
    <text evidence="2">The sequence shown here is derived from an EMBL/GenBank/DDBJ whole genome shotgun (WGS) entry which is preliminary data.</text>
</comment>
<dbReference type="EMBL" id="JAABOO010000001">
    <property type="protein sequence ID" value="NER12721.1"/>
    <property type="molecule type" value="Genomic_DNA"/>
</dbReference>
<dbReference type="Gene3D" id="2.60.40.1120">
    <property type="entry name" value="Carboxypeptidase-like, regulatory domain"/>
    <property type="match status" value="1"/>
</dbReference>
<dbReference type="Proteomes" id="UP000468581">
    <property type="component" value="Unassembled WGS sequence"/>
</dbReference>
<gene>
    <name evidence="2" type="ORF">GWK08_04660</name>
</gene>
<accession>A0A6P0UHC2</accession>
<keyword evidence="2" id="KW-0378">Hydrolase</keyword>
<evidence type="ECO:0000256" key="1">
    <source>
        <dbReference type="SAM" id="SignalP"/>
    </source>
</evidence>
<name>A0A6P0UHC2_9FLAO</name>
<dbReference type="Pfam" id="PF18939">
    <property type="entry name" value="DUF5686"/>
    <property type="match status" value="1"/>
</dbReference>
<protein>
    <submittedName>
        <fullName evidence="2">Carboxypeptidase-like regulatory domain-containing protein</fullName>
    </submittedName>
</protein>
<dbReference type="GO" id="GO:0004180">
    <property type="term" value="F:carboxypeptidase activity"/>
    <property type="evidence" value="ECO:0007669"/>
    <property type="project" value="UniProtKB-KW"/>
</dbReference>
<dbReference type="AlphaFoldDB" id="A0A6P0UHC2"/>
<feature type="signal peptide" evidence="1">
    <location>
        <begin position="1"/>
        <end position="17"/>
    </location>
</feature>